<reference evidence="6" key="1">
    <citation type="submission" date="2022-07" db="EMBL/GenBank/DDBJ databases">
        <title>Phylogenomic reconstructions and comparative analyses of Kickxellomycotina fungi.</title>
        <authorList>
            <person name="Reynolds N.K."/>
            <person name="Stajich J.E."/>
            <person name="Barry K."/>
            <person name="Grigoriev I.V."/>
            <person name="Crous P."/>
            <person name="Smith M.E."/>
        </authorList>
    </citation>
    <scope>NUCLEOTIDE SEQUENCE</scope>
    <source>
        <strain evidence="6">RSA 861</strain>
    </source>
</reference>
<dbReference type="EMBL" id="JANBPT010001208">
    <property type="protein sequence ID" value="KAJ1909399.1"/>
    <property type="molecule type" value="Genomic_DNA"/>
</dbReference>
<dbReference type="InterPro" id="IPR012340">
    <property type="entry name" value="NA-bd_OB-fold"/>
</dbReference>
<dbReference type="Pfam" id="PF10447">
    <property type="entry name" value="EXOSC1"/>
    <property type="match status" value="1"/>
</dbReference>
<dbReference type="GO" id="GO:0003723">
    <property type="term" value="F:RNA binding"/>
    <property type="evidence" value="ECO:0007669"/>
    <property type="project" value="InterPro"/>
</dbReference>
<comment type="caution">
    <text evidence="6">The sequence shown here is derived from an EMBL/GenBank/DDBJ whole genome shotgun (WGS) entry which is preliminary data.</text>
</comment>
<dbReference type="GO" id="GO:0006396">
    <property type="term" value="P:RNA processing"/>
    <property type="evidence" value="ECO:0007669"/>
    <property type="project" value="InterPro"/>
</dbReference>
<dbReference type="InterPro" id="IPR039771">
    <property type="entry name" value="Csl4"/>
</dbReference>
<dbReference type="FunFam" id="2.40.50.140:FF:000223">
    <property type="entry name" value="Chromosome 1, whole genome shotgun sequence"/>
    <property type="match status" value="1"/>
</dbReference>
<feature type="region of interest" description="Disordered" evidence="4">
    <location>
        <begin position="47"/>
        <end position="85"/>
    </location>
</feature>
<dbReference type="PANTHER" id="PTHR12686:SF8">
    <property type="entry name" value="EXOSOME COMPLEX COMPONENT CSL4"/>
    <property type="match status" value="1"/>
</dbReference>
<dbReference type="Gene3D" id="2.40.50.100">
    <property type="match status" value="1"/>
</dbReference>
<dbReference type="AlphaFoldDB" id="A0A9W7ZHS0"/>
<name>A0A9W7ZHS0_9FUNG</name>
<dbReference type="Gene3D" id="2.40.50.140">
    <property type="entry name" value="Nucleic acid-binding proteins"/>
    <property type="match status" value="1"/>
</dbReference>
<evidence type="ECO:0000256" key="2">
    <source>
        <dbReference type="ARBA" id="ARBA00022490"/>
    </source>
</evidence>
<dbReference type="GO" id="GO:0000176">
    <property type="term" value="C:nuclear exosome (RNase complex)"/>
    <property type="evidence" value="ECO:0007669"/>
    <property type="project" value="TreeGrafter"/>
</dbReference>
<dbReference type="GO" id="GO:0005737">
    <property type="term" value="C:cytoplasm"/>
    <property type="evidence" value="ECO:0007669"/>
    <property type="project" value="TreeGrafter"/>
</dbReference>
<dbReference type="PANTHER" id="PTHR12686">
    <property type="entry name" value="3'-5' EXORIBONUCLEASE CSL4-RELATED"/>
    <property type="match status" value="1"/>
</dbReference>
<comment type="subcellular location">
    <subcellularLocation>
        <location evidence="1">Nucleus</location>
        <location evidence="1">Nucleolus</location>
    </subcellularLocation>
</comment>
<dbReference type="InterPro" id="IPR025721">
    <property type="entry name" value="Exosome_cplx_N_dom"/>
</dbReference>
<dbReference type="SUPFAM" id="SSF110324">
    <property type="entry name" value="Ribosomal L27 protein-like"/>
    <property type="match status" value="1"/>
</dbReference>
<evidence type="ECO:0000313" key="6">
    <source>
        <dbReference type="EMBL" id="KAJ1909399.1"/>
    </source>
</evidence>
<dbReference type="InterPro" id="IPR003029">
    <property type="entry name" value="S1_domain"/>
</dbReference>
<proteinExistence type="predicted"/>
<evidence type="ECO:0000259" key="5">
    <source>
        <dbReference type="PROSITE" id="PS50126"/>
    </source>
</evidence>
<organism evidence="6 7">
    <name type="scientific">Tieghemiomyces parasiticus</name>
    <dbReference type="NCBI Taxonomy" id="78921"/>
    <lineage>
        <taxon>Eukaryota</taxon>
        <taxon>Fungi</taxon>
        <taxon>Fungi incertae sedis</taxon>
        <taxon>Zoopagomycota</taxon>
        <taxon>Kickxellomycotina</taxon>
        <taxon>Dimargaritomycetes</taxon>
        <taxon>Dimargaritales</taxon>
        <taxon>Dimargaritaceae</taxon>
        <taxon>Tieghemiomyces</taxon>
    </lineage>
</organism>
<dbReference type="Pfam" id="PF14382">
    <property type="entry name" value="ECR1_N"/>
    <property type="match status" value="1"/>
</dbReference>
<feature type="compositionally biased region" description="Acidic residues" evidence="4">
    <location>
        <begin position="57"/>
        <end position="72"/>
    </location>
</feature>
<dbReference type="PROSITE" id="PS50126">
    <property type="entry name" value="S1"/>
    <property type="match status" value="1"/>
</dbReference>
<evidence type="ECO:0000256" key="4">
    <source>
        <dbReference type="SAM" id="MobiDB-lite"/>
    </source>
</evidence>
<evidence type="ECO:0000256" key="3">
    <source>
        <dbReference type="ARBA" id="ARBA00022835"/>
    </source>
</evidence>
<keyword evidence="7" id="KW-1185">Reference proteome</keyword>
<evidence type="ECO:0000256" key="1">
    <source>
        <dbReference type="ARBA" id="ARBA00004604"/>
    </source>
</evidence>
<keyword evidence="3" id="KW-0271">Exosome</keyword>
<dbReference type="GO" id="GO:0005730">
    <property type="term" value="C:nucleolus"/>
    <property type="evidence" value="ECO:0007669"/>
    <property type="project" value="UniProtKB-SubCell"/>
</dbReference>
<protein>
    <recommendedName>
        <fullName evidence="5">S1 motif domain-containing protein</fullName>
    </recommendedName>
</protein>
<gene>
    <name evidence="6" type="ORF">IWQ60_011193</name>
</gene>
<dbReference type="CDD" id="cd05791">
    <property type="entry name" value="S1_CSL4"/>
    <property type="match status" value="1"/>
</dbReference>
<dbReference type="SUPFAM" id="SSF50249">
    <property type="entry name" value="Nucleic acid-binding proteins"/>
    <property type="match status" value="1"/>
</dbReference>
<keyword evidence="2" id="KW-0963">Cytoplasm</keyword>
<sequence>MATLVVTPGMRIGKAADFQAGPGTYVRDDHIYAATLGRLKQLLPSTESDTTIKDKDEEAEQADSDSDGDDTMATDQQPKLPADPRPVLFVARRKEQDTVPSVGNLVVGKVLRINARFATVAIMMVEARPCKEDYQGVIRVQDVRATEKDSVRMANSFRPGDIIRARILSLGDLRSYYLSTAQNELGVILAQSVAGAPLVPVSWEEMQCSKTKVVEYRKCAKPY</sequence>
<dbReference type="InterPro" id="IPR019495">
    <property type="entry name" value="EXOSC1_C"/>
</dbReference>
<dbReference type="OrthoDB" id="440760at2759"/>
<feature type="domain" description="S1 motif" evidence="5">
    <location>
        <begin position="103"/>
        <end position="181"/>
    </location>
</feature>
<accession>A0A9W7ZHS0</accession>
<evidence type="ECO:0000313" key="7">
    <source>
        <dbReference type="Proteomes" id="UP001150569"/>
    </source>
</evidence>
<dbReference type="Proteomes" id="UP001150569">
    <property type="component" value="Unassembled WGS sequence"/>
</dbReference>